<protein>
    <recommendedName>
        <fullName evidence="2">3-keto-alpha-glucoside-1,2-lyase/3-keto-2-hydroxy-glucal hydratase domain-containing protein</fullName>
    </recommendedName>
</protein>
<evidence type="ECO:0000259" key="2">
    <source>
        <dbReference type="Pfam" id="PF06439"/>
    </source>
</evidence>
<evidence type="ECO:0000313" key="4">
    <source>
        <dbReference type="Proteomes" id="UP000320421"/>
    </source>
</evidence>
<proteinExistence type="predicted"/>
<name>A0A517PTX6_9PLAN</name>
<feature type="domain" description="3-keto-alpha-glucoside-1,2-lyase/3-keto-2-hydroxy-glucal hydratase" evidence="2">
    <location>
        <begin position="35"/>
        <end position="266"/>
    </location>
</feature>
<evidence type="ECO:0000313" key="3">
    <source>
        <dbReference type="EMBL" id="QDT22831.1"/>
    </source>
</evidence>
<dbReference type="RefSeq" id="WP_145189313.1">
    <property type="nucleotide sequence ID" value="NZ_CP036266.1"/>
</dbReference>
<keyword evidence="1" id="KW-0732">Signal</keyword>
<dbReference type="InterPro" id="IPR010496">
    <property type="entry name" value="AL/BT2_dom"/>
</dbReference>
<dbReference type="OrthoDB" id="259356at2"/>
<accession>A0A517PTX6</accession>
<dbReference type="Pfam" id="PF06439">
    <property type="entry name" value="3keto-disac_hyd"/>
    <property type="match status" value="1"/>
</dbReference>
<sequence length="283" mass="31729" precursor="true">MVLKRLLSITCVCLAAVCTVGAEAGDKVVTPKDGVIHLFNGKNLDGLYVWNRGTEYEDPKNIFTVKDGMLHILGDGYGGLITKKDYRDYHMVIEFKWGEKTWGKREDRARDSGVLIHCHGPDGGYGNTWMASIEAQIIEGGVGDILVLTGKDPKTGETLPTSLTTRIKKDRDGEKVWDKDGEEITLSSGRINWWGRDPDWADKVGFRGKDDVESEFGEWTRMDVICDGGKIKYLVNGVVVNAGYNAKPDHGKLLVQTEMAEMWVRKWDLYPLGKAPEYKKDKK</sequence>
<dbReference type="Proteomes" id="UP000320421">
    <property type="component" value="Chromosome"/>
</dbReference>
<dbReference type="AlphaFoldDB" id="A0A517PTX6"/>
<dbReference type="GO" id="GO:0016787">
    <property type="term" value="F:hydrolase activity"/>
    <property type="evidence" value="ECO:0007669"/>
    <property type="project" value="InterPro"/>
</dbReference>
<feature type="signal peptide" evidence="1">
    <location>
        <begin position="1"/>
        <end position="24"/>
    </location>
</feature>
<feature type="chain" id="PRO_5022222116" description="3-keto-alpha-glucoside-1,2-lyase/3-keto-2-hydroxy-glucal hydratase domain-containing protein" evidence="1">
    <location>
        <begin position="25"/>
        <end position="283"/>
    </location>
</feature>
<gene>
    <name evidence="3" type="ORF">HG66A1_46420</name>
</gene>
<keyword evidence="4" id="KW-1185">Reference proteome</keyword>
<evidence type="ECO:0000256" key="1">
    <source>
        <dbReference type="SAM" id="SignalP"/>
    </source>
</evidence>
<dbReference type="EMBL" id="CP036266">
    <property type="protein sequence ID" value="QDT22831.1"/>
    <property type="molecule type" value="Genomic_DNA"/>
</dbReference>
<reference evidence="3 4" key="1">
    <citation type="submission" date="2019-02" db="EMBL/GenBank/DDBJ databases">
        <title>Deep-cultivation of Planctomycetes and their phenomic and genomic characterization uncovers novel biology.</title>
        <authorList>
            <person name="Wiegand S."/>
            <person name="Jogler M."/>
            <person name="Boedeker C."/>
            <person name="Pinto D."/>
            <person name="Vollmers J."/>
            <person name="Rivas-Marin E."/>
            <person name="Kohn T."/>
            <person name="Peeters S.H."/>
            <person name="Heuer A."/>
            <person name="Rast P."/>
            <person name="Oberbeckmann S."/>
            <person name="Bunk B."/>
            <person name="Jeske O."/>
            <person name="Meyerdierks A."/>
            <person name="Storesund J.E."/>
            <person name="Kallscheuer N."/>
            <person name="Luecker S."/>
            <person name="Lage O.M."/>
            <person name="Pohl T."/>
            <person name="Merkel B.J."/>
            <person name="Hornburger P."/>
            <person name="Mueller R.-W."/>
            <person name="Bruemmer F."/>
            <person name="Labrenz M."/>
            <person name="Spormann A.M."/>
            <person name="Op den Camp H."/>
            <person name="Overmann J."/>
            <person name="Amann R."/>
            <person name="Jetten M.S.M."/>
            <person name="Mascher T."/>
            <person name="Medema M.H."/>
            <person name="Devos D.P."/>
            <person name="Kaster A.-K."/>
            <person name="Ovreas L."/>
            <person name="Rohde M."/>
            <person name="Galperin M.Y."/>
            <person name="Jogler C."/>
        </authorList>
    </citation>
    <scope>NUCLEOTIDE SEQUENCE [LARGE SCALE GENOMIC DNA]</scope>
    <source>
        <strain evidence="3 4">HG66A1</strain>
    </source>
</reference>
<dbReference type="Gene3D" id="2.60.120.560">
    <property type="entry name" value="Exo-inulinase, domain 1"/>
    <property type="match status" value="1"/>
</dbReference>
<organism evidence="3 4">
    <name type="scientific">Gimesia chilikensis</name>
    <dbReference type="NCBI Taxonomy" id="2605989"/>
    <lineage>
        <taxon>Bacteria</taxon>
        <taxon>Pseudomonadati</taxon>
        <taxon>Planctomycetota</taxon>
        <taxon>Planctomycetia</taxon>
        <taxon>Planctomycetales</taxon>
        <taxon>Planctomycetaceae</taxon>
        <taxon>Gimesia</taxon>
    </lineage>
</organism>